<evidence type="ECO:0000313" key="1">
    <source>
        <dbReference type="EMBL" id="CAB4705904.1"/>
    </source>
</evidence>
<accession>A0A6J6QDK4</accession>
<sequence length="228" mass="24026">MSITLAIESLPGITPVLKEALATLDLVRGHRVHRRHKGEFVSATWAASARSLVEFTGCSSAAALSLIDAAAGVGIAREPQRALAALHVIATSEDSTMERGTPRPEVSPDRLIALNEILVAEGSSVVVAALLIAEVESMPLFASRNTEVALVGARALLIERGADPDGIASLERGIALLGSPSYLLALKRYEEGTEEALMSWLTYISKAIEVGAQSAFEIADAIQEGKSK</sequence>
<dbReference type="EMBL" id="CAFBQA010000007">
    <property type="protein sequence ID" value="CAB5035185.1"/>
    <property type="molecule type" value="Genomic_DNA"/>
</dbReference>
<name>A0A6J6QDK4_9ZZZZ</name>
<dbReference type="AlphaFoldDB" id="A0A6J6QDK4"/>
<dbReference type="EMBL" id="CAEZXW010000050">
    <property type="protein sequence ID" value="CAB4705904.1"/>
    <property type="molecule type" value="Genomic_DNA"/>
</dbReference>
<organism evidence="1">
    <name type="scientific">freshwater metagenome</name>
    <dbReference type="NCBI Taxonomy" id="449393"/>
    <lineage>
        <taxon>unclassified sequences</taxon>
        <taxon>metagenomes</taxon>
        <taxon>ecological metagenomes</taxon>
    </lineage>
</organism>
<dbReference type="EMBL" id="CAFBQF010000043">
    <property type="protein sequence ID" value="CAB5050275.1"/>
    <property type="molecule type" value="Genomic_DNA"/>
</dbReference>
<evidence type="ECO:0000313" key="3">
    <source>
        <dbReference type="EMBL" id="CAB5035185.1"/>
    </source>
</evidence>
<gene>
    <name evidence="1" type="ORF">UFOPK2593_00881</name>
    <name evidence="2" type="ORF">UFOPK3492_00192</name>
    <name evidence="3" type="ORF">UFOPK4234_00257</name>
    <name evidence="4" type="ORF">UFOPK4295_00902</name>
</gene>
<protein>
    <submittedName>
        <fullName evidence="1">Unannotated protein</fullName>
    </submittedName>
</protein>
<proteinExistence type="predicted"/>
<evidence type="ECO:0000313" key="4">
    <source>
        <dbReference type="EMBL" id="CAB5050275.1"/>
    </source>
</evidence>
<dbReference type="EMBL" id="CAFBMD010000006">
    <property type="protein sequence ID" value="CAB4889142.1"/>
    <property type="molecule type" value="Genomic_DNA"/>
</dbReference>
<reference evidence="1" key="1">
    <citation type="submission" date="2020-05" db="EMBL/GenBank/DDBJ databases">
        <authorList>
            <person name="Chiriac C."/>
            <person name="Salcher M."/>
            <person name="Ghai R."/>
            <person name="Kavagutti S V."/>
        </authorList>
    </citation>
    <scope>NUCLEOTIDE SEQUENCE</scope>
</reference>
<evidence type="ECO:0000313" key="2">
    <source>
        <dbReference type="EMBL" id="CAB4889142.1"/>
    </source>
</evidence>